<protein>
    <submittedName>
        <fullName evidence="1">Uncharacterized protein</fullName>
    </submittedName>
</protein>
<evidence type="ECO:0000313" key="2">
    <source>
        <dbReference type="Proteomes" id="UP001281147"/>
    </source>
</evidence>
<comment type="caution">
    <text evidence="1">The sequence shown here is derived from an EMBL/GenBank/DDBJ whole genome shotgun (WGS) entry which is preliminary data.</text>
</comment>
<reference evidence="1" key="1">
    <citation type="submission" date="2023-07" db="EMBL/GenBank/DDBJ databases">
        <title>Black Yeasts Isolated from many extreme environments.</title>
        <authorList>
            <person name="Coleine C."/>
            <person name="Stajich J.E."/>
            <person name="Selbmann L."/>
        </authorList>
    </citation>
    <scope>NUCLEOTIDE SEQUENCE</scope>
    <source>
        <strain evidence="1">CCFEE 5714</strain>
    </source>
</reference>
<name>A0ACC3MFD0_9PEZI</name>
<gene>
    <name evidence="1" type="ORF">LTR37_019104</name>
</gene>
<organism evidence="1 2">
    <name type="scientific">Vermiconidia calcicola</name>
    <dbReference type="NCBI Taxonomy" id="1690605"/>
    <lineage>
        <taxon>Eukaryota</taxon>
        <taxon>Fungi</taxon>
        <taxon>Dikarya</taxon>
        <taxon>Ascomycota</taxon>
        <taxon>Pezizomycotina</taxon>
        <taxon>Dothideomycetes</taxon>
        <taxon>Dothideomycetidae</taxon>
        <taxon>Mycosphaerellales</taxon>
        <taxon>Extremaceae</taxon>
        <taxon>Vermiconidia</taxon>
    </lineage>
</organism>
<dbReference type="Proteomes" id="UP001281147">
    <property type="component" value="Unassembled WGS sequence"/>
</dbReference>
<evidence type="ECO:0000313" key="1">
    <source>
        <dbReference type="EMBL" id="KAK3690608.1"/>
    </source>
</evidence>
<keyword evidence="2" id="KW-1185">Reference proteome</keyword>
<proteinExistence type="predicted"/>
<sequence length="359" mass="38247">MADLLDGRTVSMPFGACLYANKVLLVDNPISRGVLVHAGGRPRPDMPWVRLPTQATQLLRSHFLDQAKGGAEAGPEDGKRTKYAVMNDTMVGPGLAFPGSEKTSRGSLATEGWERYGFGESAAGLSTFASLGTEVRARMATRAADADRAGARDSKVESSSTTGKSRKQSAQLAPPEVVAEPGATASTHNTRHHDKVRKPATAASSTESPLLTYQRARLAVSETTATPASRLGDDAWKSVHKSPAAIPSSKPSLAACESQNWAEELAAKLEATGLTPVAKVGSDGEKAANEFAMVDPYVTPSPTRSERWKLSEQKSISSLTAEYDDAASSREVTDEDTDWEVIEGENMEDEFVVVPRSVV</sequence>
<accession>A0ACC3MFD0</accession>
<dbReference type="EMBL" id="JAUTXU010000285">
    <property type="protein sequence ID" value="KAK3690608.1"/>
    <property type="molecule type" value="Genomic_DNA"/>
</dbReference>